<feature type="compositionally biased region" description="Polar residues" evidence="2">
    <location>
        <begin position="170"/>
        <end position="179"/>
    </location>
</feature>
<comment type="caution">
    <text evidence="3">The sequence shown here is derived from an EMBL/GenBank/DDBJ whole genome shotgun (WGS) entry which is preliminary data.</text>
</comment>
<evidence type="ECO:0000313" key="4">
    <source>
        <dbReference type="Proteomes" id="UP000807469"/>
    </source>
</evidence>
<feature type="region of interest" description="Disordered" evidence="2">
    <location>
        <begin position="119"/>
        <end position="182"/>
    </location>
</feature>
<keyword evidence="4" id="KW-1185">Reference proteome</keyword>
<organism evidence="3 4">
    <name type="scientific">Pholiota conissans</name>
    <dbReference type="NCBI Taxonomy" id="109636"/>
    <lineage>
        <taxon>Eukaryota</taxon>
        <taxon>Fungi</taxon>
        <taxon>Dikarya</taxon>
        <taxon>Basidiomycota</taxon>
        <taxon>Agaricomycotina</taxon>
        <taxon>Agaricomycetes</taxon>
        <taxon>Agaricomycetidae</taxon>
        <taxon>Agaricales</taxon>
        <taxon>Agaricineae</taxon>
        <taxon>Strophariaceae</taxon>
        <taxon>Pholiota</taxon>
    </lineage>
</organism>
<feature type="compositionally biased region" description="Polar residues" evidence="2">
    <location>
        <begin position="119"/>
        <end position="129"/>
    </location>
</feature>
<keyword evidence="1" id="KW-0175">Coiled coil</keyword>
<accession>A0A9P6D2N0</accession>
<name>A0A9P6D2N0_9AGAR</name>
<evidence type="ECO:0000256" key="1">
    <source>
        <dbReference type="SAM" id="Coils"/>
    </source>
</evidence>
<sequence length="402" mass="45249">MFTALFSRIKSVFQSAPSEPAMSASSFLLSTGRNSQEIPVFMRTLESDLIVNTNNWEILHEHVVTKVQYRKQRKANSEHEYLLVTVVDDKGMSGHLLLERTKDNPEEKVTDEQQTAIDFVTSNSNSRGDPSQRPPMGPLKRARKPITLASASSSVSSVNSANIGTPASLPRSSQDSTSKPFPARDLIHRADHWYHPPPDDTSILVFEPGSFSNSDASPSARSGRINLLQLVIIANCVYEFKPQYQVLRSQCYWFSMTVFGILMLQGGHLKSYPLHPSKKAPEPEWKLIKPVTEPELYNLPVPKAPEDLEATLKEHCNGDAGKKGFMTIMRPCIDDIWTLHQLAEEKYRELEGSQSARVAALEETAQLKRDKEITERENRELRERTAFLERELASRSSEAVTV</sequence>
<protein>
    <submittedName>
        <fullName evidence="3">Uncharacterized protein</fullName>
    </submittedName>
</protein>
<dbReference type="EMBL" id="MU155188">
    <property type="protein sequence ID" value="KAF9480833.1"/>
    <property type="molecule type" value="Genomic_DNA"/>
</dbReference>
<feature type="coiled-coil region" evidence="1">
    <location>
        <begin position="357"/>
        <end position="391"/>
    </location>
</feature>
<proteinExistence type="predicted"/>
<evidence type="ECO:0000313" key="3">
    <source>
        <dbReference type="EMBL" id="KAF9480833.1"/>
    </source>
</evidence>
<dbReference type="Proteomes" id="UP000807469">
    <property type="component" value="Unassembled WGS sequence"/>
</dbReference>
<reference evidence="3" key="1">
    <citation type="submission" date="2020-11" db="EMBL/GenBank/DDBJ databases">
        <authorList>
            <consortium name="DOE Joint Genome Institute"/>
            <person name="Ahrendt S."/>
            <person name="Riley R."/>
            <person name="Andreopoulos W."/>
            <person name="Labutti K."/>
            <person name="Pangilinan J."/>
            <person name="Ruiz-Duenas F.J."/>
            <person name="Barrasa J.M."/>
            <person name="Sanchez-Garcia M."/>
            <person name="Camarero S."/>
            <person name="Miyauchi S."/>
            <person name="Serrano A."/>
            <person name="Linde D."/>
            <person name="Babiker R."/>
            <person name="Drula E."/>
            <person name="Ayuso-Fernandez I."/>
            <person name="Pacheco R."/>
            <person name="Padilla G."/>
            <person name="Ferreira P."/>
            <person name="Barriuso J."/>
            <person name="Kellner H."/>
            <person name="Castanera R."/>
            <person name="Alfaro M."/>
            <person name="Ramirez L."/>
            <person name="Pisabarro A.G."/>
            <person name="Kuo A."/>
            <person name="Tritt A."/>
            <person name="Lipzen A."/>
            <person name="He G."/>
            <person name="Yan M."/>
            <person name="Ng V."/>
            <person name="Cullen D."/>
            <person name="Martin F."/>
            <person name="Rosso M.-N."/>
            <person name="Henrissat B."/>
            <person name="Hibbett D."/>
            <person name="Martinez A.T."/>
            <person name="Grigoriev I.V."/>
        </authorList>
    </citation>
    <scope>NUCLEOTIDE SEQUENCE</scope>
    <source>
        <strain evidence="3">CIRM-BRFM 674</strain>
    </source>
</reference>
<gene>
    <name evidence="3" type="ORF">BDN70DRAFT_992428</name>
</gene>
<evidence type="ECO:0000256" key="2">
    <source>
        <dbReference type="SAM" id="MobiDB-lite"/>
    </source>
</evidence>
<feature type="compositionally biased region" description="Low complexity" evidence="2">
    <location>
        <begin position="149"/>
        <end position="162"/>
    </location>
</feature>
<dbReference type="AlphaFoldDB" id="A0A9P6D2N0"/>